<keyword evidence="3" id="KW-0812">Transmembrane</keyword>
<dbReference type="RefSeq" id="WP_147205909.1">
    <property type="nucleotide sequence ID" value="NZ_BJYT01000029.1"/>
</dbReference>
<feature type="transmembrane region" description="Helical" evidence="3">
    <location>
        <begin position="156"/>
        <end position="178"/>
    </location>
</feature>
<dbReference type="AlphaFoldDB" id="A0A512BIU7"/>
<keyword evidence="1" id="KW-0175">Coiled coil</keyword>
<feature type="transmembrane region" description="Helical" evidence="3">
    <location>
        <begin position="198"/>
        <end position="217"/>
    </location>
</feature>
<proteinExistence type="predicted"/>
<feature type="transmembrane region" description="Helical" evidence="3">
    <location>
        <begin position="237"/>
        <end position="256"/>
    </location>
</feature>
<feature type="compositionally biased region" description="Basic and acidic residues" evidence="2">
    <location>
        <begin position="1"/>
        <end position="12"/>
    </location>
</feature>
<keyword evidence="3" id="KW-1133">Transmembrane helix</keyword>
<feature type="coiled-coil region" evidence="1">
    <location>
        <begin position="356"/>
        <end position="383"/>
    </location>
</feature>
<evidence type="ECO:0000313" key="4">
    <source>
        <dbReference type="EMBL" id="GEO11795.1"/>
    </source>
</evidence>
<keyword evidence="3" id="KW-0472">Membrane</keyword>
<keyword evidence="5" id="KW-1185">Reference proteome</keyword>
<dbReference type="OrthoDB" id="936599at2"/>
<feature type="transmembrane region" description="Helical" evidence="3">
    <location>
        <begin position="298"/>
        <end position="323"/>
    </location>
</feature>
<sequence>MELENKDSKGEENLQEQPQKNQIAPSNHSFEKEEEAANKDLHSFKLYEHGITNGILEVPPETFEQFITYYYEEINRDQRIARTTDEIADLSNKYKDARAKRLELVKKQLDRRADHGILILEANEKENKIKFWQQKVVTAKGIIEDLKQSVKTDYTLFAAIIFFLFALLFIAADYGIALNIVATNLQIGATTDSLGNPVFSPIAYLFAFAIAGLAIVLKPAFDRLVEKPYQKNGSKKVFAIFILISSGLVLSMLVAFGKFREELISMGLQIGEVSTDIADSSTAPTSRTPQETSGFAEYAIVSSTFLFAIAGAICLGISIPVIFKNYRIAWNNFRQKRWNYRVFKLNKEKLEIDSKSVKAEIDIKMVEDEIADLQEELGVKELIKDKKELLEVFIASKMQKLIEKSKAVYQDGYYRGSKLAGKVTEEWLNESVMSKTQYSNLGSSKVALPATTTGGSLSRTRPFIALRRMISQDFKNKVNKEGNINFEYYDFDK</sequence>
<organism evidence="4 5">
    <name type="scientific">Segetibacter aerophilus</name>
    <dbReference type="NCBI Taxonomy" id="670293"/>
    <lineage>
        <taxon>Bacteria</taxon>
        <taxon>Pseudomonadati</taxon>
        <taxon>Bacteroidota</taxon>
        <taxon>Chitinophagia</taxon>
        <taxon>Chitinophagales</taxon>
        <taxon>Chitinophagaceae</taxon>
        <taxon>Segetibacter</taxon>
    </lineage>
</organism>
<evidence type="ECO:0000256" key="2">
    <source>
        <dbReference type="SAM" id="MobiDB-lite"/>
    </source>
</evidence>
<dbReference type="Proteomes" id="UP000321513">
    <property type="component" value="Unassembled WGS sequence"/>
</dbReference>
<evidence type="ECO:0000313" key="5">
    <source>
        <dbReference type="Proteomes" id="UP000321513"/>
    </source>
</evidence>
<reference evidence="4 5" key="1">
    <citation type="submission" date="2019-07" db="EMBL/GenBank/DDBJ databases">
        <title>Whole genome shotgun sequence of Segetibacter aerophilus NBRC 106135.</title>
        <authorList>
            <person name="Hosoyama A."/>
            <person name="Uohara A."/>
            <person name="Ohji S."/>
            <person name="Ichikawa N."/>
        </authorList>
    </citation>
    <scope>NUCLEOTIDE SEQUENCE [LARGE SCALE GENOMIC DNA]</scope>
    <source>
        <strain evidence="4 5">NBRC 106135</strain>
    </source>
</reference>
<evidence type="ECO:0000256" key="1">
    <source>
        <dbReference type="SAM" id="Coils"/>
    </source>
</evidence>
<name>A0A512BIU7_9BACT</name>
<protein>
    <submittedName>
        <fullName evidence="4">Uncharacterized protein</fullName>
    </submittedName>
</protein>
<gene>
    <name evidence="4" type="ORF">SAE01_42910</name>
</gene>
<evidence type="ECO:0000256" key="3">
    <source>
        <dbReference type="SAM" id="Phobius"/>
    </source>
</evidence>
<feature type="compositionally biased region" description="Polar residues" evidence="2">
    <location>
        <begin position="15"/>
        <end position="28"/>
    </location>
</feature>
<feature type="region of interest" description="Disordered" evidence="2">
    <location>
        <begin position="1"/>
        <end position="35"/>
    </location>
</feature>
<feature type="coiled-coil region" evidence="1">
    <location>
        <begin position="80"/>
        <end position="107"/>
    </location>
</feature>
<accession>A0A512BIU7</accession>
<comment type="caution">
    <text evidence="4">The sequence shown here is derived from an EMBL/GenBank/DDBJ whole genome shotgun (WGS) entry which is preliminary data.</text>
</comment>
<dbReference type="EMBL" id="BJYT01000029">
    <property type="protein sequence ID" value="GEO11795.1"/>
    <property type="molecule type" value="Genomic_DNA"/>
</dbReference>